<accession>A0A4R4DEE2</accession>
<dbReference type="AlphaFoldDB" id="A0A4R4DEE2"/>
<name>A0A4R4DEE2_9PROT</name>
<sequence>MADLLIPDIDDAVVRRLEQLAQAEGVSLDVFAGRILCREAFMPDPVTATEPLTADLAAMRATQPRQDGNSAADVRALRDGGAPAKDANQAA</sequence>
<dbReference type="Proteomes" id="UP000295023">
    <property type="component" value="Unassembled WGS sequence"/>
</dbReference>
<dbReference type="RefSeq" id="WP_132292505.1">
    <property type="nucleotide sequence ID" value="NZ_SKBM01000018.1"/>
</dbReference>
<evidence type="ECO:0000313" key="2">
    <source>
        <dbReference type="EMBL" id="TCZ57846.1"/>
    </source>
</evidence>
<reference evidence="2 3" key="1">
    <citation type="submission" date="2019-03" db="EMBL/GenBank/DDBJ databases">
        <title>Paracraurococcus aquatilis NE82 genome sequence.</title>
        <authorList>
            <person name="Zhao Y."/>
            <person name="Du Z."/>
        </authorList>
    </citation>
    <scope>NUCLEOTIDE SEQUENCE [LARGE SCALE GENOMIC DNA]</scope>
    <source>
        <strain evidence="2 3">NE82</strain>
    </source>
</reference>
<dbReference type="OrthoDB" id="2389872at2"/>
<dbReference type="GO" id="GO:0006355">
    <property type="term" value="P:regulation of DNA-templated transcription"/>
    <property type="evidence" value="ECO:0007669"/>
    <property type="project" value="InterPro"/>
</dbReference>
<evidence type="ECO:0000256" key="1">
    <source>
        <dbReference type="SAM" id="MobiDB-lite"/>
    </source>
</evidence>
<proteinExistence type="predicted"/>
<comment type="caution">
    <text evidence="2">The sequence shown here is derived from an EMBL/GenBank/DDBJ whole genome shotgun (WGS) entry which is preliminary data.</text>
</comment>
<dbReference type="InterPro" id="IPR010985">
    <property type="entry name" value="Ribbon_hlx_hlx"/>
</dbReference>
<keyword evidence="3" id="KW-1185">Reference proteome</keyword>
<feature type="region of interest" description="Disordered" evidence="1">
    <location>
        <begin position="60"/>
        <end position="91"/>
    </location>
</feature>
<dbReference type="EMBL" id="SKBM01000018">
    <property type="protein sequence ID" value="TCZ57846.1"/>
    <property type="molecule type" value="Genomic_DNA"/>
</dbReference>
<protein>
    <submittedName>
        <fullName evidence="2">Uncharacterized protein</fullName>
    </submittedName>
</protein>
<evidence type="ECO:0000313" key="3">
    <source>
        <dbReference type="Proteomes" id="UP000295023"/>
    </source>
</evidence>
<organism evidence="2 3">
    <name type="scientific">Roseicella aquatilis</name>
    <dbReference type="NCBI Taxonomy" id="2527868"/>
    <lineage>
        <taxon>Bacteria</taxon>
        <taxon>Pseudomonadati</taxon>
        <taxon>Pseudomonadota</taxon>
        <taxon>Alphaproteobacteria</taxon>
        <taxon>Acetobacterales</taxon>
        <taxon>Roseomonadaceae</taxon>
        <taxon>Roseicella</taxon>
    </lineage>
</organism>
<dbReference type="SUPFAM" id="SSF47598">
    <property type="entry name" value="Ribbon-helix-helix"/>
    <property type="match status" value="1"/>
</dbReference>
<gene>
    <name evidence="2" type="ORF">EXY23_17955</name>
</gene>